<name>A0A814BKX1_9BILA</name>
<gene>
    <name evidence="3" type="ORF">OXX778_LOCUS12892</name>
</gene>
<dbReference type="Pfam" id="PF13843">
    <property type="entry name" value="DDE_Tnp_1_7"/>
    <property type="match status" value="1"/>
</dbReference>
<evidence type="ECO:0000259" key="2">
    <source>
        <dbReference type="Pfam" id="PF13843"/>
    </source>
</evidence>
<feature type="region of interest" description="Disordered" evidence="1">
    <location>
        <begin position="283"/>
        <end position="323"/>
    </location>
</feature>
<organism evidence="3 4">
    <name type="scientific">Brachionus calyciflorus</name>
    <dbReference type="NCBI Taxonomy" id="104777"/>
    <lineage>
        <taxon>Eukaryota</taxon>
        <taxon>Metazoa</taxon>
        <taxon>Spiralia</taxon>
        <taxon>Gnathifera</taxon>
        <taxon>Rotifera</taxon>
        <taxon>Eurotatoria</taxon>
        <taxon>Monogononta</taxon>
        <taxon>Pseudotrocha</taxon>
        <taxon>Ploima</taxon>
        <taxon>Brachionidae</taxon>
        <taxon>Brachionus</taxon>
    </lineage>
</organism>
<evidence type="ECO:0000256" key="1">
    <source>
        <dbReference type="SAM" id="MobiDB-lite"/>
    </source>
</evidence>
<feature type="compositionally biased region" description="Low complexity" evidence="1">
    <location>
        <begin position="289"/>
        <end position="300"/>
    </location>
</feature>
<dbReference type="Proteomes" id="UP000663879">
    <property type="component" value="Unassembled WGS sequence"/>
</dbReference>
<dbReference type="EMBL" id="CAJNOC010002400">
    <property type="protein sequence ID" value="CAF0930751.1"/>
    <property type="molecule type" value="Genomic_DNA"/>
</dbReference>
<evidence type="ECO:0000313" key="3">
    <source>
        <dbReference type="EMBL" id="CAF0930751.1"/>
    </source>
</evidence>
<keyword evidence="4" id="KW-1185">Reference proteome</keyword>
<dbReference type="AlphaFoldDB" id="A0A814BKX1"/>
<dbReference type="InterPro" id="IPR029526">
    <property type="entry name" value="PGBD"/>
</dbReference>
<feature type="compositionally biased region" description="Polar residues" evidence="1">
    <location>
        <begin position="307"/>
        <end position="322"/>
    </location>
</feature>
<evidence type="ECO:0000313" key="4">
    <source>
        <dbReference type="Proteomes" id="UP000663879"/>
    </source>
</evidence>
<reference evidence="3" key="1">
    <citation type="submission" date="2021-02" db="EMBL/GenBank/DDBJ databases">
        <authorList>
            <person name="Nowell W R."/>
        </authorList>
    </citation>
    <scope>NUCLEOTIDE SEQUENCE</scope>
    <source>
        <strain evidence="3">Ploen Becks lab</strain>
    </source>
</reference>
<dbReference type="OrthoDB" id="10030973at2759"/>
<feature type="domain" description="PiggyBac transposable element-derived protein" evidence="2">
    <location>
        <begin position="1"/>
        <end position="247"/>
    </location>
</feature>
<protein>
    <recommendedName>
        <fullName evidence="2">PiggyBac transposable element-derived protein domain-containing protein</fullName>
    </recommendedName>
</protein>
<accession>A0A814BKX1</accession>
<proteinExistence type="predicted"/>
<comment type="caution">
    <text evidence="3">The sequence shown here is derived from an EMBL/GenBank/DDBJ whole genome shotgun (WGS) entry which is preliminary data.</text>
</comment>
<dbReference type="PANTHER" id="PTHR46599:SF6">
    <property type="entry name" value="DUAL SPECIFICITY PHOSPHATASE 26"/>
    <property type="match status" value="1"/>
</dbReference>
<sequence>MSRNKLLKIIRYLRFDDKSTRCTRVMNDKFCMIRKLWDRFIKNSKACYIPNQHLTVDEQLLPSKTRCTFIHYMPNKSDKFGIKSWILSEVKSKYTLNGFPYLVKDTDRPENQLQGEYVVHKLIEPYYNKGYCVTADNFFNTIRLAEELMQKKTTLIGTIRKNRPELPSVVNSKRNLYDTIFFENEKGCTLIVYQSKKDKSVNLLSSFHEKVSFDSSLIKKIPNVVYSYNKTKVGVDTVDNMTKMFNFESIAGFCTNVLTILKSKDELFRKFCQEILEKVKDSSAKTSEPKTPITPSTPSSFRKRVANSATMTTPPSSKNTINSDRKKCQVRLCNENKSKFTCKDCGKTTCGKCLHEMVVRAMCKRCHDSKSK</sequence>
<dbReference type="PANTHER" id="PTHR46599">
    <property type="entry name" value="PIGGYBAC TRANSPOSABLE ELEMENT-DERIVED PROTEIN 4"/>
    <property type="match status" value="1"/>
</dbReference>